<dbReference type="EMBL" id="CP033578">
    <property type="protein sequence ID" value="AYV24599.1"/>
    <property type="molecule type" value="Genomic_DNA"/>
</dbReference>
<reference evidence="3 5" key="3">
    <citation type="submission" date="2018-11" db="EMBL/GenBank/DDBJ databases">
        <title>Complete Genome Sequence of Vbrio mediterranei 117-T6: a Potential Pathogen Bacteria Isolated from the Conchocelis of Pyropia.</title>
        <authorList>
            <person name="Liu Q."/>
        </authorList>
    </citation>
    <scope>NUCLEOTIDE SEQUENCE [LARGE SCALE GENOMIC DNA]</scope>
    <source>
        <strain evidence="3 5">117-T6</strain>
    </source>
</reference>
<sequence>MQRLISIVAGLLFGAGMIISGMSDPKNVIAFLDVTGHWSPDLAFVMGGALLVFAPSYWLIIRKRKEPVCADSFCLSDNKKIDSQLLSGAALFGLGWGIAGICPGPAIASMANGSYSVLGFVVTMLVGMFIGDNISRKENGKQAA</sequence>
<dbReference type="STRING" id="689.VME0621_00290"/>
<reference evidence="2" key="2">
    <citation type="journal article" date="2018" name="BMC Genomics">
        <title>Comparative genomic analysis reveals the evolution and environmental adaptation strategies of vibrios.</title>
        <authorList>
            <person name="Lin H."/>
            <person name="Yu M."/>
            <person name="Wang X."/>
            <person name="Zhang X.H."/>
        </authorList>
    </citation>
    <scope>NUCLEOTIDE SEQUENCE</scope>
    <source>
        <strain evidence="2">QT6D1</strain>
    </source>
</reference>
<keyword evidence="1" id="KW-0812">Transmembrane</keyword>
<reference evidence="4" key="1">
    <citation type="submission" date="2016-12" db="EMBL/GenBank/DDBJ databases">
        <title>Comparative genomic analysis reveals the diversity, evolution, and environmental adaptation strategies of the genus Vibrio.</title>
        <authorList>
            <person name="Lin H."/>
            <person name="Wang X."/>
            <person name="Zhang X.-H."/>
        </authorList>
    </citation>
    <scope>NUCLEOTIDE SEQUENCE [LARGE SCALE GENOMIC DNA]</scope>
    <source>
        <strain evidence="4">QT6D1</strain>
    </source>
</reference>
<feature type="transmembrane region" description="Helical" evidence="1">
    <location>
        <begin position="113"/>
        <end position="131"/>
    </location>
</feature>
<keyword evidence="1" id="KW-1133">Transmembrane helix</keyword>
<feature type="transmembrane region" description="Helical" evidence="1">
    <location>
        <begin position="42"/>
        <end position="60"/>
    </location>
</feature>
<dbReference type="GeneID" id="64088755"/>
<evidence type="ECO:0000256" key="1">
    <source>
        <dbReference type="SAM" id="Phobius"/>
    </source>
</evidence>
<evidence type="ECO:0000313" key="2">
    <source>
        <dbReference type="EMBL" id="ASI92539.1"/>
    </source>
</evidence>
<dbReference type="InterPro" id="IPR046513">
    <property type="entry name" value="DUF6691"/>
</dbReference>
<proteinExistence type="predicted"/>
<dbReference type="Proteomes" id="UP000279760">
    <property type="component" value="Chromosome 2"/>
</dbReference>
<accession>A0A241TB34</accession>
<protein>
    <submittedName>
        <fullName evidence="2">Transporter</fullName>
    </submittedName>
    <submittedName>
        <fullName evidence="3">YeeE/YedE family protein</fullName>
    </submittedName>
</protein>
<feature type="transmembrane region" description="Helical" evidence="1">
    <location>
        <begin position="85"/>
        <end position="107"/>
    </location>
</feature>
<evidence type="ECO:0000313" key="4">
    <source>
        <dbReference type="Proteomes" id="UP000197092"/>
    </source>
</evidence>
<gene>
    <name evidence="2" type="ORF">BSZ05_22360</name>
    <name evidence="3" type="ORF">ECB94_25460</name>
</gene>
<dbReference type="KEGG" id="vsh:BSZ05_22360"/>
<dbReference type="RefSeq" id="WP_006072768.1">
    <property type="nucleotide sequence ID" value="NZ_CP018309.1"/>
</dbReference>
<keyword evidence="1" id="KW-0472">Membrane</keyword>
<evidence type="ECO:0000313" key="5">
    <source>
        <dbReference type="Proteomes" id="UP000279760"/>
    </source>
</evidence>
<dbReference type="EMBL" id="CP018309">
    <property type="protein sequence ID" value="ASI92539.1"/>
    <property type="molecule type" value="Genomic_DNA"/>
</dbReference>
<dbReference type="AlphaFoldDB" id="A0A241TB34"/>
<dbReference type="Pfam" id="PF20398">
    <property type="entry name" value="DUF6691"/>
    <property type="match status" value="1"/>
</dbReference>
<evidence type="ECO:0000313" key="3">
    <source>
        <dbReference type="EMBL" id="AYV24599.1"/>
    </source>
</evidence>
<dbReference type="Proteomes" id="UP000197092">
    <property type="component" value="Chromosome 2"/>
</dbReference>
<name>A0A241TB34_9VIBR</name>
<organism evidence="3 5">
    <name type="scientific">Vibrio mediterranei</name>
    <dbReference type="NCBI Taxonomy" id="689"/>
    <lineage>
        <taxon>Bacteria</taxon>
        <taxon>Pseudomonadati</taxon>
        <taxon>Pseudomonadota</taxon>
        <taxon>Gammaproteobacteria</taxon>
        <taxon>Vibrionales</taxon>
        <taxon>Vibrionaceae</taxon>
        <taxon>Vibrio</taxon>
    </lineage>
</organism>